<protein>
    <recommendedName>
        <fullName evidence="4">RDD domain-containing protein</fullName>
    </recommendedName>
</protein>
<dbReference type="Proteomes" id="UP000245911">
    <property type="component" value="Unassembled WGS sequence"/>
</dbReference>
<reference evidence="2 3" key="1">
    <citation type="submission" date="2018-04" db="EMBL/GenBank/DDBJ databases">
        <title>Pararhodobacter oceanense sp. nov., isolated from marine intertidal sediment.</title>
        <authorList>
            <person name="Wang X.-L."/>
            <person name="Du Z.-J."/>
        </authorList>
    </citation>
    <scope>NUCLEOTIDE SEQUENCE [LARGE SCALE GENOMIC DNA]</scope>
    <source>
        <strain evidence="2 3">AM505</strain>
    </source>
</reference>
<proteinExistence type="predicted"/>
<evidence type="ECO:0000256" key="1">
    <source>
        <dbReference type="SAM" id="Phobius"/>
    </source>
</evidence>
<evidence type="ECO:0008006" key="4">
    <source>
        <dbReference type="Google" id="ProtNLM"/>
    </source>
</evidence>
<accession>A0A2T8HY65</accession>
<keyword evidence="1" id="KW-1133">Transmembrane helix</keyword>
<evidence type="ECO:0000313" key="3">
    <source>
        <dbReference type="Proteomes" id="UP000245911"/>
    </source>
</evidence>
<feature type="transmembrane region" description="Helical" evidence="1">
    <location>
        <begin position="12"/>
        <end position="33"/>
    </location>
</feature>
<dbReference type="AlphaFoldDB" id="A0A2T8HY65"/>
<comment type="caution">
    <text evidence="2">The sequence shown here is derived from an EMBL/GenBank/DDBJ whole genome shotgun (WGS) entry which is preliminary data.</text>
</comment>
<dbReference type="RefSeq" id="WP_116556792.1">
    <property type="nucleotide sequence ID" value="NZ_JBLWXM010000004.1"/>
</dbReference>
<dbReference type="EMBL" id="QDKM01000001">
    <property type="protein sequence ID" value="PVH30378.1"/>
    <property type="molecule type" value="Genomic_DNA"/>
</dbReference>
<keyword evidence="3" id="KW-1185">Reference proteome</keyword>
<keyword evidence="1" id="KW-0472">Membrane</keyword>
<keyword evidence="1" id="KW-0812">Transmembrane</keyword>
<evidence type="ECO:0000313" key="2">
    <source>
        <dbReference type="EMBL" id="PVH30378.1"/>
    </source>
</evidence>
<name>A0A2T8HY65_9RHOB</name>
<sequence>MSNSVSTWRIVLAALLDFLTVFLLGGFVIAALTGNTTEGGFSLNGWPAVVLLVLIVAYFVLGKRLGGTLWKRILGAVR</sequence>
<feature type="transmembrane region" description="Helical" evidence="1">
    <location>
        <begin position="45"/>
        <end position="62"/>
    </location>
</feature>
<gene>
    <name evidence="2" type="ORF">DDE20_02175</name>
</gene>
<dbReference type="OrthoDB" id="7745564at2"/>
<organism evidence="2 3">
    <name type="scientific">Pararhodobacter oceanensis</name>
    <dbReference type="NCBI Taxonomy" id="2172121"/>
    <lineage>
        <taxon>Bacteria</taxon>
        <taxon>Pseudomonadati</taxon>
        <taxon>Pseudomonadota</taxon>
        <taxon>Alphaproteobacteria</taxon>
        <taxon>Rhodobacterales</taxon>
        <taxon>Paracoccaceae</taxon>
        <taxon>Pararhodobacter</taxon>
    </lineage>
</organism>